<feature type="compositionally biased region" description="Gly residues" evidence="2">
    <location>
        <begin position="1"/>
        <end position="12"/>
    </location>
</feature>
<dbReference type="PANTHER" id="PTHR23509:SF10">
    <property type="entry name" value="LD21067P"/>
    <property type="match status" value="1"/>
</dbReference>
<proteinExistence type="predicted"/>
<evidence type="ECO:0000313" key="5">
    <source>
        <dbReference type="Proteomes" id="UP000325081"/>
    </source>
</evidence>
<dbReference type="InterPro" id="IPR004177">
    <property type="entry name" value="DDHD_dom"/>
</dbReference>
<dbReference type="PANTHER" id="PTHR23509">
    <property type="entry name" value="PA-PL1 PHOSPHOLIPASE FAMILY"/>
    <property type="match status" value="1"/>
</dbReference>
<protein>
    <submittedName>
        <fullName evidence="4">Shoot gravitropism 2</fullName>
    </submittedName>
</protein>
<evidence type="ECO:0000256" key="1">
    <source>
        <dbReference type="SAM" id="Coils"/>
    </source>
</evidence>
<dbReference type="OrthoDB" id="431378at2759"/>
<evidence type="ECO:0000256" key="2">
    <source>
        <dbReference type="SAM" id="MobiDB-lite"/>
    </source>
</evidence>
<dbReference type="Pfam" id="PF02862">
    <property type="entry name" value="DDHD"/>
    <property type="match status" value="1"/>
</dbReference>
<dbReference type="GO" id="GO:0046872">
    <property type="term" value="F:metal ion binding"/>
    <property type="evidence" value="ECO:0007669"/>
    <property type="project" value="InterPro"/>
</dbReference>
<feature type="region of interest" description="Disordered" evidence="2">
    <location>
        <begin position="849"/>
        <end position="870"/>
    </location>
</feature>
<name>A0A5A7P6A0_STRAF</name>
<dbReference type="InterPro" id="IPR058055">
    <property type="entry name" value="PA-PLA1"/>
</dbReference>
<dbReference type="Proteomes" id="UP000325081">
    <property type="component" value="Unassembled WGS sequence"/>
</dbReference>
<dbReference type="GO" id="GO:0005737">
    <property type="term" value="C:cytoplasm"/>
    <property type="evidence" value="ECO:0007669"/>
    <property type="project" value="TreeGrafter"/>
</dbReference>
<organism evidence="4 5">
    <name type="scientific">Striga asiatica</name>
    <name type="common">Asiatic witchweed</name>
    <name type="synonym">Buchnera asiatica</name>
    <dbReference type="NCBI Taxonomy" id="4170"/>
    <lineage>
        <taxon>Eukaryota</taxon>
        <taxon>Viridiplantae</taxon>
        <taxon>Streptophyta</taxon>
        <taxon>Embryophyta</taxon>
        <taxon>Tracheophyta</taxon>
        <taxon>Spermatophyta</taxon>
        <taxon>Magnoliopsida</taxon>
        <taxon>eudicotyledons</taxon>
        <taxon>Gunneridae</taxon>
        <taxon>Pentapetalae</taxon>
        <taxon>asterids</taxon>
        <taxon>lamiids</taxon>
        <taxon>Lamiales</taxon>
        <taxon>Orobanchaceae</taxon>
        <taxon>Buchnereae</taxon>
        <taxon>Striga</taxon>
    </lineage>
</organism>
<keyword evidence="1" id="KW-0175">Coiled coil</keyword>
<dbReference type="SMART" id="SM01127">
    <property type="entry name" value="DDHD"/>
    <property type="match status" value="1"/>
</dbReference>
<feature type="domain" description="DDHD" evidence="3">
    <location>
        <begin position="726"/>
        <end position="923"/>
    </location>
</feature>
<dbReference type="GO" id="GO:0004620">
    <property type="term" value="F:phospholipase activity"/>
    <property type="evidence" value="ECO:0007669"/>
    <property type="project" value="TreeGrafter"/>
</dbReference>
<feature type="compositionally biased region" description="Low complexity" evidence="2">
    <location>
        <begin position="938"/>
        <end position="948"/>
    </location>
</feature>
<feature type="region of interest" description="Disordered" evidence="2">
    <location>
        <begin position="1"/>
        <end position="25"/>
    </location>
</feature>
<sequence length="984" mass="111255">MPSGMGATGGEGGAEETSPDMLKNTPSNIRRLVNEIEQCEGRQKYLAHTRSPSDGGDVRWYFCKVPLGVNVCLVYGDNSLFRMVKRLKPDMKGSFVVVLLSGCSVESEVAASVPRTEIVGKGDYFRFGMRDSLAIEASFLQREDELLSSWWKEYAECSEGPKGQLIIKSNSNQQLSSENPQLFTDEEERVGVPVKGGLYEVDLVKRHCFPVYWTGENRRVLRGHWFARKGGLDWLPLREDVSEQLEYAYRSQIWHRRTFQASGLFAARVDLQGSTAGLHALFTGEDDTWEAWLSYDASGISSVLSIGRNGIKLRRGYAPSQSKKLTQDELRQRQEEEMDDYCSQVPVRHLVFMVHGIGQRLEKSNLVDDVGNFRQLTANLAERHLTSYQRGTQRVLYIPCQWRKGLRLSGEAAVEKITLDGVRGLRTMLSATVHDVLYYMSPIYCQDIIDSFSTSVQRAKSVSVNAVSLAVPSLRVSTQLNRLYLKFLKRNPGYDGKVSIYGHSLGSVLSYDILCHQETLYSPFPMEWLYNEHNRSVVSCPATNNLSSGGNLISTPGDHSMVNNEVDSIVSHADNPELLEERVYGTYNQLGPPAVSESEESTTIDTGYQQIIDASSDEKCITFDNINQINNVMNDGNNINNEVVACDDTKDCKDVSDSNKDEIIKSLREEIDMLKAKIKEFEAECADEVNAMKSATAVNQYEANSVRPGSRDNLMTYTPLIRYTKLEFKVDTFFAVGSPLGVFLSVRNIRIGIGKGKDYWEEENINEEMPACRKMFNIFHPFDPVAYRIEPLICKEFIHKRPVIVPYHRGGKRLYVGFQEFKEGVAARSQAFKDNLSTVKVLTICESRRNDDQAEEPEDSHEKEERSYGSVMMERLTGSVDGRIDHVLQDKTFRHQYLSAIGSHTNYWRDHDTALFILKHLYREIEDHEPTSPNEQPEGSSKGESSSGRWSDPNDLADEELPLTFANSVSIKNFSYKARQAMTR</sequence>
<dbReference type="EMBL" id="BKCP01002225">
    <property type="protein sequence ID" value="GER28151.1"/>
    <property type="molecule type" value="Genomic_DNA"/>
</dbReference>
<keyword evidence="5" id="KW-1185">Reference proteome</keyword>
<comment type="caution">
    <text evidence="4">The sequence shown here is derived from an EMBL/GenBank/DDBJ whole genome shotgun (WGS) entry which is preliminary data.</text>
</comment>
<evidence type="ECO:0000313" key="4">
    <source>
        <dbReference type="EMBL" id="GER28151.1"/>
    </source>
</evidence>
<accession>A0A5A7P6A0</accession>
<reference evidence="5" key="1">
    <citation type="journal article" date="2019" name="Curr. Biol.">
        <title>Genome Sequence of Striga asiatica Provides Insight into the Evolution of Plant Parasitism.</title>
        <authorList>
            <person name="Yoshida S."/>
            <person name="Kim S."/>
            <person name="Wafula E.K."/>
            <person name="Tanskanen J."/>
            <person name="Kim Y.M."/>
            <person name="Honaas L."/>
            <person name="Yang Z."/>
            <person name="Spallek T."/>
            <person name="Conn C.E."/>
            <person name="Ichihashi Y."/>
            <person name="Cheong K."/>
            <person name="Cui S."/>
            <person name="Der J.P."/>
            <person name="Gundlach H."/>
            <person name="Jiao Y."/>
            <person name="Hori C."/>
            <person name="Ishida J.K."/>
            <person name="Kasahara H."/>
            <person name="Kiba T."/>
            <person name="Kim M.S."/>
            <person name="Koo N."/>
            <person name="Laohavisit A."/>
            <person name="Lee Y.H."/>
            <person name="Lumba S."/>
            <person name="McCourt P."/>
            <person name="Mortimer J.C."/>
            <person name="Mutuku J.M."/>
            <person name="Nomura T."/>
            <person name="Sasaki-Sekimoto Y."/>
            <person name="Seto Y."/>
            <person name="Wang Y."/>
            <person name="Wakatake T."/>
            <person name="Sakakibara H."/>
            <person name="Demura T."/>
            <person name="Yamaguchi S."/>
            <person name="Yoneyama K."/>
            <person name="Manabe R.I."/>
            <person name="Nelson D.C."/>
            <person name="Schulman A.H."/>
            <person name="Timko M.P."/>
            <person name="dePamphilis C.W."/>
            <person name="Choi D."/>
            <person name="Shirasu K."/>
        </authorList>
    </citation>
    <scope>NUCLEOTIDE SEQUENCE [LARGE SCALE GENOMIC DNA]</scope>
    <source>
        <strain evidence="5">cv. UVA1</strain>
    </source>
</reference>
<evidence type="ECO:0000259" key="3">
    <source>
        <dbReference type="PROSITE" id="PS51043"/>
    </source>
</evidence>
<gene>
    <name evidence="4" type="ORF">STAS_03915</name>
</gene>
<dbReference type="PROSITE" id="PS51043">
    <property type="entry name" value="DDHD"/>
    <property type="match status" value="1"/>
</dbReference>
<dbReference type="AlphaFoldDB" id="A0A5A7P6A0"/>
<feature type="coiled-coil region" evidence="1">
    <location>
        <begin position="664"/>
        <end position="691"/>
    </location>
</feature>
<feature type="region of interest" description="Disordered" evidence="2">
    <location>
        <begin position="928"/>
        <end position="957"/>
    </location>
</feature>